<reference evidence="3 4" key="1">
    <citation type="submission" date="2013-02" db="EMBL/GenBank/DDBJ databases">
        <title>The Genome Sequence of Acinetobacter sp. NIPH 809.</title>
        <authorList>
            <consortium name="The Broad Institute Genome Sequencing Platform"/>
            <consortium name="The Broad Institute Genome Sequencing Center for Infectious Disease"/>
            <person name="Cerqueira G."/>
            <person name="Feldgarden M."/>
            <person name="Courvalin P."/>
            <person name="Perichon B."/>
            <person name="Grillot-Courvalin C."/>
            <person name="Clermont D."/>
            <person name="Rocha E."/>
            <person name="Yoon E.-J."/>
            <person name="Nemec A."/>
            <person name="Walker B."/>
            <person name="Young S.K."/>
            <person name="Zeng Q."/>
            <person name="Gargeya S."/>
            <person name="Fitzgerald M."/>
            <person name="Haas B."/>
            <person name="Abouelleil A."/>
            <person name="Alvarado L."/>
            <person name="Arachchi H.M."/>
            <person name="Berlin A.M."/>
            <person name="Chapman S.B."/>
            <person name="Dewar J."/>
            <person name="Goldberg J."/>
            <person name="Griggs A."/>
            <person name="Gujja S."/>
            <person name="Hansen M."/>
            <person name="Howarth C."/>
            <person name="Imamovic A."/>
            <person name="Larimer J."/>
            <person name="McCowan C."/>
            <person name="Murphy C."/>
            <person name="Neiman D."/>
            <person name="Pearson M."/>
            <person name="Priest M."/>
            <person name="Roberts A."/>
            <person name="Saif S."/>
            <person name="Shea T."/>
            <person name="Sisk P."/>
            <person name="Sykes S."/>
            <person name="Wortman J."/>
            <person name="Nusbaum C."/>
            <person name="Birren B."/>
        </authorList>
    </citation>
    <scope>NUCLEOTIDE SEQUENCE [LARGE SCALE GENOMIC DNA]</scope>
    <source>
        <strain evidence="3 4">NIPH 809</strain>
    </source>
</reference>
<dbReference type="RefSeq" id="WP_004657081.1">
    <property type="nucleotide sequence ID" value="NZ_KB849179.1"/>
</dbReference>
<dbReference type="PANTHER" id="PTHR33734">
    <property type="entry name" value="LYSM DOMAIN-CONTAINING GPI-ANCHORED PROTEIN 2"/>
    <property type="match status" value="1"/>
</dbReference>
<dbReference type="SUPFAM" id="SSF54106">
    <property type="entry name" value="LysM domain"/>
    <property type="match status" value="1"/>
</dbReference>
<dbReference type="Pfam" id="PF01476">
    <property type="entry name" value="LysM"/>
    <property type="match status" value="1"/>
</dbReference>
<name>A0ABN0J914_9GAMM</name>
<dbReference type="Gene3D" id="1.10.10.2520">
    <property type="entry name" value="Cell wall hydrolase SleB, domain 1"/>
    <property type="match status" value="1"/>
</dbReference>
<dbReference type="InterPro" id="IPR042047">
    <property type="entry name" value="SleB_dom1"/>
</dbReference>
<accession>A0ABN0J914</accession>
<evidence type="ECO:0000313" key="4">
    <source>
        <dbReference type="Proteomes" id="UP000013034"/>
    </source>
</evidence>
<dbReference type="PROSITE" id="PS51782">
    <property type="entry name" value="LYSM"/>
    <property type="match status" value="1"/>
</dbReference>
<evidence type="ECO:0000256" key="1">
    <source>
        <dbReference type="SAM" id="MobiDB-lite"/>
    </source>
</evidence>
<evidence type="ECO:0000259" key="2">
    <source>
        <dbReference type="PROSITE" id="PS51782"/>
    </source>
</evidence>
<proteinExistence type="predicted"/>
<feature type="region of interest" description="Disordered" evidence="1">
    <location>
        <begin position="159"/>
        <end position="212"/>
    </location>
</feature>
<dbReference type="EMBL" id="APOI01000030">
    <property type="protein sequence ID" value="ENU21635.1"/>
    <property type="molecule type" value="Genomic_DNA"/>
</dbReference>
<dbReference type="InterPro" id="IPR018392">
    <property type="entry name" value="LysM"/>
</dbReference>
<dbReference type="SMART" id="SM00257">
    <property type="entry name" value="LysM"/>
    <property type="match status" value="1"/>
</dbReference>
<dbReference type="PANTHER" id="PTHR33734:SF22">
    <property type="entry name" value="MEMBRANE-BOUND LYTIC MUREIN TRANSGLYCOSYLASE D"/>
    <property type="match status" value="1"/>
</dbReference>
<keyword evidence="4" id="KW-1185">Reference proteome</keyword>
<gene>
    <name evidence="3" type="ORF">F993_03556</name>
</gene>
<comment type="caution">
    <text evidence="3">The sequence shown here is derived from an EMBL/GenBank/DDBJ whole genome shotgun (WGS) entry which is preliminary data.</text>
</comment>
<feature type="compositionally biased region" description="Polar residues" evidence="1">
    <location>
        <begin position="172"/>
        <end position="190"/>
    </location>
</feature>
<protein>
    <recommendedName>
        <fullName evidence="2">LysM domain-containing protein</fullName>
    </recommendedName>
</protein>
<organism evidence="3 4">
    <name type="scientific">Acinetobacter proteolyticus</name>
    <dbReference type="NCBI Taxonomy" id="1776741"/>
    <lineage>
        <taxon>Bacteria</taxon>
        <taxon>Pseudomonadati</taxon>
        <taxon>Pseudomonadota</taxon>
        <taxon>Gammaproteobacteria</taxon>
        <taxon>Moraxellales</taxon>
        <taxon>Moraxellaceae</taxon>
        <taxon>Acinetobacter</taxon>
    </lineage>
</organism>
<dbReference type="Gene3D" id="3.10.350.10">
    <property type="entry name" value="LysM domain"/>
    <property type="match status" value="1"/>
</dbReference>
<feature type="domain" description="LysM" evidence="2">
    <location>
        <begin position="110"/>
        <end position="154"/>
    </location>
</feature>
<dbReference type="InterPro" id="IPR036779">
    <property type="entry name" value="LysM_dom_sf"/>
</dbReference>
<dbReference type="Proteomes" id="UP000013034">
    <property type="component" value="Unassembled WGS sequence"/>
</dbReference>
<evidence type="ECO:0000313" key="3">
    <source>
        <dbReference type="EMBL" id="ENU21635.1"/>
    </source>
</evidence>
<sequence>MNKKSLVTIQLLDLFGSPISKAQYEVKNQRTGQVIAAGFTNSSGCIVEISRDKGTALDVYIKSMFNGLMIKVQSFVMSRDRMLVKITSPKVMLDLKTLTNQGNNGQYKRKTHVVKKGETLFEIAQKNHTTVRALERLNKIDDPNKISIGQVIKLPVNIPATGNNSHQEKAKQTTQQRSQPSASSTKTKAPQTPPVRPSSTTPQKKQEEGIFGANFGSKILDQVNELYEEGKKTLNEATNAASKILTVDDRSQDGGTPKADAPNLCKTNPQCISSGKSELIREVNIRLAGFGGALPTDEFTELTANCIKQFQRDYMGVPETGKICGSVLVALDKFYEEYPIAGFMGKAACNCGKCSGFGNGNMGVQSGSNKANEYPGLHRSLIWILKAVNFYLKNEFKKKKIEVAYIESGYRCIENNKKHGRATVNHMGLALDIHFNKNGSRTREVNDMEFIRKEIMIKKMRASENREVDKIYLEPKVFNSGTSGATTWVHFDVTKFSAVYFGGNIFQKTIVELNGVKMFTLVNSLKVPRILSCGGGVSTPKPHDNIVGGELVLSNDDIIDIMKVTETEVIKFKTEKYFTDQAAGVVDTIMNRVKSGVWGNSVRSVVNADRQFSKITGPKSLDPYGSVEKMPISHVSTRVRNFVNSYLIERADGKLSIIGENLNYANKYYSDAKNRKAWVDKFHDEAVKKGMILGNGTAIHAHGTTTELRNKMPKPFKIVLPKNFKGI</sequence>
<dbReference type="CDD" id="cd00118">
    <property type="entry name" value="LysM"/>
    <property type="match status" value="1"/>
</dbReference>